<accession>D5UBR0</accession>
<dbReference type="eggNOG" id="COG5640">
    <property type="taxonomic scope" value="Bacteria"/>
</dbReference>
<gene>
    <name evidence="2" type="ordered locus">Cfla_1255</name>
</gene>
<dbReference type="KEGG" id="cfl:Cfla_1255"/>
<dbReference type="AlphaFoldDB" id="D5UBR0"/>
<dbReference type="Proteomes" id="UP000000849">
    <property type="component" value="Chromosome"/>
</dbReference>
<evidence type="ECO:0000313" key="2">
    <source>
        <dbReference type="EMBL" id="ADG74155.1"/>
    </source>
</evidence>
<name>D5UBR0_CELFN</name>
<dbReference type="HOGENOM" id="CLU_1493632_0_0_11"/>
<keyword evidence="1" id="KW-0732">Signal</keyword>
<feature type="chain" id="PRO_5003077592" evidence="1">
    <location>
        <begin position="28"/>
        <end position="180"/>
    </location>
</feature>
<proteinExistence type="predicted"/>
<evidence type="ECO:0000256" key="1">
    <source>
        <dbReference type="SAM" id="SignalP"/>
    </source>
</evidence>
<protein>
    <submittedName>
        <fullName evidence="2">Peptidase S1 and S6 chymotrypsin/Hap</fullName>
    </submittedName>
</protein>
<keyword evidence="3" id="KW-1185">Reference proteome</keyword>
<sequence length="180" mass="18747">MKRVVAVVGAAIAVVGGAMVVASGAPAAVADSEVQGSLVEDFAYPGADQILSEHGLKVVSGDGHIQYVPGPDDRVCDADQIRVRGAVPGSDTTRNYCFETTGSRGFLVLEIPHTFMVRAGADDVVATAVIPPEVTGEKPTEEVVEIPANRQRPISPGVDDEVLPQAVLVELRFGDWGDGA</sequence>
<feature type="signal peptide" evidence="1">
    <location>
        <begin position="1"/>
        <end position="27"/>
    </location>
</feature>
<dbReference type="EMBL" id="CP001964">
    <property type="protein sequence ID" value="ADG74155.1"/>
    <property type="molecule type" value="Genomic_DNA"/>
</dbReference>
<organism evidence="2 3">
    <name type="scientific">Cellulomonas flavigena (strain ATCC 482 / DSM 20109 / BCRC 11376 / JCM 18109 / NBRC 3775 / NCIMB 8073 / NRS 134)</name>
    <dbReference type="NCBI Taxonomy" id="446466"/>
    <lineage>
        <taxon>Bacteria</taxon>
        <taxon>Bacillati</taxon>
        <taxon>Actinomycetota</taxon>
        <taxon>Actinomycetes</taxon>
        <taxon>Micrococcales</taxon>
        <taxon>Cellulomonadaceae</taxon>
        <taxon>Cellulomonas</taxon>
    </lineage>
</organism>
<dbReference type="STRING" id="446466.Cfla_1255"/>
<evidence type="ECO:0000313" key="3">
    <source>
        <dbReference type="Proteomes" id="UP000000849"/>
    </source>
</evidence>
<reference evidence="2 3" key="1">
    <citation type="journal article" date="2010" name="Stand. Genomic Sci.">
        <title>Complete genome sequence of Cellulomonas flavigena type strain (134).</title>
        <authorList>
            <person name="Abt B."/>
            <person name="Foster B."/>
            <person name="Lapidus A."/>
            <person name="Clum A."/>
            <person name="Sun H."/>
            <person name="Pukall R."/>
            <person name="Lucas S."/>
            <person name="Glavina Del Rio T."/>
            <person name="Nolan M."/>
            <person name="Tice H."/>
            <person name="Cheng J.F."/>
            <person name="Pitluck S."/>
            <person name="Liolios K."/>
            <person name="Ivanova N."/>
            <person name="Mavromatis K."/>
            <person name="Ovchinnikova G."/>
            <person name="Pati A."/>
            <person name="Goodwin L."/>
            <person name="Chen A."/>
            <person name="Palaniappan K."/>
            <person name="Land M."/>
            <person name="Hauser L."/>
            <person name="Chang Y.J."/>
            <person name="Jeffries C.D."/>
            <person name="Rohde M."/>
            <person name="Goker M."/>
            <person name="Woyke T."/>
            <person name="Bristow J."/>
            <person name="Eisen J.A."/>
            <person name="Markowitz V."/>
            <person name="Hugenholtz P."/>
            <person name="Kyrpides N.C."/>
            <person name="Klenk H.P."/>
        </authorList>
    </citation>
    <scope>NUCLEOTIDE SEQUENCE [LARGE SCALE GENOMIC DNA]</scope>
    <source>
        <strain evidence="3">ATCC 482 / DSM 20109 / BCRC 11376 / JCM 18109 / NBRC 3775 / NCIMB 8073 / NRS 134</strain>
    </source>
</reference>